<sequence>MKRHASFSLKEAIFTVVVANFIFFASPFVTAASDLGEKELSIGAENSQVEELQELLHDEGILEKEYITGSFSEQTKEAVKAFQSKHHIVPEDGIAGPYTIGALTILHEGDEGKPVETLQEELHELGYYTHNIDGIFGTHTHDAVVAFQQNAEIKVDGLAGPETFGALLQADEELNIANTSSVKNNEKQAVKSQSTTAKETSNTSVDGQTLNVSATAYTANCAGCSGVTATGVDLNANPNAKVIAVDPNVIPLGSQVHIEGYGTFTAADTGGAIQGNKIDIYMPNHQDAVNFGRRNLKVTILN</sequence>
<feature type="domain" description="Peptidoglycan binding-like" evidence="4">
    <location>
        <begin position="46"/>
        <end position="103"/>
    </location>
</feature>
<feature type="compositionally biased region" description="Polar residues" evidence="2">
    <location>
        <begin position="190"/>
        <end position="205"/>
    </location>
</feature>
<protein>
    <submittedName>
        <fullName evidence="6">Peptidoglycan-binding protein</fullName>
    </submittedName>
</protein>
<evidence type="ECO:0000313" key="6">
    <source>
        <dbReference type="EMBL" id="MFC5627489.1"/>
    </source>
</evidence>
<evidence type="ECO:0000256" key="1">
    <source>
        <dbReference type="ARBA" id="ARBA00022729"/>
    </source>
</evidence>
<dbReference type="InterPro" id="IPR002477">
    <property type="entry name" value="Peptidoglycan-bd-like"/>
</dbReference>
<keyword evidence="3" id="KW-1133">Transmembrane helix</keyword>
<dbReference type="InterPro" id="IPR010611">
    <property type="entry name" value="3D_dom"/>
</dbReference>
<dbReference type="SUPFAM" id="SSF50685">
    <property type="entry name" value="Barwin-like endoglucanases"/>
    <property type="match status" value="1"/>
</dbReference>
<feature type="domain" description="3D" evidence="5">
    <location>
        <begin position="241"/>
        <end position="302"/>
    </location>
</feature>
<keyword evidence="3" id="KW-0812">Transmembrane</keyword>
<dbReference type="InterPro" id="IPR036365">
    <property type="entry name" value="PGBD-like_sf"/>
</dbReference>
<gene>
    <name evidence="6" type="ORF">ACFPTR_01075</name>
</gene>
<evidence type="ECO:0000256" key="2">
    <source>
        <dbReference type="SAM" id="MobiDB-lite"/>
    </source>
</evidence>
<feature type="region of interest" description="Disordered" evidence="2">
    <location>
        <begin position="179"/>
        <end position="205"/>
    </location>
</feature>
<organism evidence="6 7">
    <name type="scientific">Aliibacillus thermotolerans</name>
    <dbReference type="NCBI Taxonomy" id="1834418"/>
    <lineage>
        <taxon>Bacteria</taxon>
        <taxon>Bacillati</taxon>
        <taxon>Bacillota</taxon>
        <taxon>Bacilli</taxon>
        <taxon>Bacillales</taxon>
        <taxon>Bacillaceae</taxon>
        <taxon>Aliibacillus</taxon>
    </lineage>
</organism>
<evidence type="ECO:0000313" key="7">
    <source>
        <dbReference type="Proteomes" id="UP001596143"/>
    </source>
</evidence>
<keyword evidence="3" id="KW-0472">Membrane</keyword>
<proteinExistence type="predicted"/>
<evidence type="ECO:0000259" key="4">
    <source>
        <dbReference type="Pfam" id="PF01471"/>
    </source>
</evidence>
<name>A0ABW0U5F6_9BACI</name>
<comment type="caution">
    <text evidence="6">The sequence shown here is derived from an EMBL/GenBank/DDBJ whole genome shotgun (WGS) entry which is preliminary data.</text>
</comment>
<feature type="domain" description="Peptidoglycan binding-like" evidence="4">
    <location>
        <begin position="112"/>
        <end position="167"/>
    </location>
</feature>
<evidence type="ECO:0000259" key="5">
    <source>
        <dbReference type="Pfam" id="PF06725"/>
    </source>
</evidence>
<dbReference type="InterPro" id="IPR036366">
    <property type="entry name" value="PGBDSf"/>
</dbReference>
<evidence type="ECO:0000256" key="3">
    <source>
        <dbReference type="SAM" id="Phobius"/>
    </source>
</evidence>
<dbReference type="PANTHER" id="PTHR39160">
    <property type="entry name" value="CELL WALL-BINDING PROTEIN YOCH"/>
    <property type="match status" value="1"/>
</dbReference>
<accession>A0ABW0U5F6</accession>
<reference evidence="7" key="1">
    <citation type="journal article" date="2019" name="Int. J. Syst. Evol. Microbiol.">
        <title>The Global Catalogue of Microorganisms (GCM) 10K type strain sequencing project: providing services to taxonomists for standard genome sequencing and annotation.</title>
        <authorList>
            <consortium name="The Broad Institute Genomics Platform"/>
            <consortium name="The Broad Institute Genome Sequencing Center for Infectious Disease"/>
            <person name="Wu L."/>
            <person name="Ma J."/>
        </authorList>
    </citation>
    <scope>NUCLEOTIDE SEQUENCE [LARGE SCALE GENOMIC DNA]</scope>
    <source>
        <strain evidence="7">CGMCC 1.15790</strain>
    </source>
</reference>
<dbReference type="InterPro" id="IPR036908">
    <property type="entry name" value="RlpA-like_sf"/>
</dbReference>
<dbReference type="EMBL" id="JBHSPF010000005">
    <property type="protein sequence ID" value="MFC5627489.1"/>
    <property type="molecule type" value="Genomic_DNA"/>
</dbReference>
<keyword evidence="7" id="KW-1185">Reference proteome</keyword>
<feature type="transmembrane region" description="Helical" evidence="3">
    <location>
        <begin position="12"/>
        <end position="32"/>
    </location>
</feature>
<keyword evidence="1" id="KW-0732">Signal</keyword>
<dbReference type="InterPro" id="IPR051933">
    <property type="entry name" value="Resuscitation_pf_RpfB"/>
</dbReference>
<dbReference type="Pfam" id="PF01471">
    <property type="entry name" value="PG_binding_1"/>
    <property type="match status" value="2"/>
</dbReference>
<dbReference type="SUPFAM" id="SSF47090">
    <property type="entry name" value="PGBD-like"/>
    <property type="match status" value="2"/>
</dbReference>
<dbReference type="RefSeq" id="WP_270895690.1">
    <property type="nucleotide sequence ID" value="NZ_JBHSPF010000005.1"/>
</dbReference>
<dbReference type="CDD" id="cd22786">
    <property type="entry name" value="DPBB_YuiC-like"/>
    <property type="match status" value="1"/>
</dbReference>
<dbReference type="Proteomes" id="UP001596143">
    <property type="component" value="Unassembled WGS sequence"/>
</dbReference>
<dbReference type="Pfam" id="PF06725">
    <property type="entry name" value="3D"/>
    <property type="match status" value="1"/>
</dbReference>
<dbReference type="Gene3D" id="1.10.101.10">
    <property type="entry name" value="PGBD-like superfamily/PGBD"/>
    <property type="match status" value="2"/>
</dbReference>
<dbReference type="PANTHER" id="PTHR39160:SF4">
    <property type="entry name" value="RESUSCITATION-PROMOTING FACTOR RPFB"/>
    <property type="match status" value="1"/>
</dbReference>